<evidence type="ECO:0000313" key="3">
    <source>
        <dbReference type="EMBL" id="ORX81814.1"/>
    </source>
</evidence>
<dbReference type="PANTHER" id="PTHR10900:SF77">
    <property type="entry name" value="FI19380P1"/>
    <property type="match status" value="1"/>
</dbReference>
<dbReference type="EMBL" id="MCFE01000691">
    <property type="protein sequence ID" value="ORX81814.1"/>
    <property type="molecule type" value="Genomic_DNA"/>
</dbReference>
<evidence type="ECO:0000313" key="4">
    <source>
        <dbReference type="Proteomes" id="UP000193498"/>
    </source>
</evidence>
<dbReference type="InterPro" id="IPR000782">
    <property type="entry name" value="FAS1_domain"/>
</dbReference>
<dbReference type="GO" id="GO:0005615">
    <property type="term" value="C:extracellular space"/>
    <property type="evidence" value="ECO:0007669"/>
    <property type="project" value="TreeGrafter"/>
</dbReference>
<dbReference type="SUPFAM" id="SSF82153">
    <property type="entry name" value="FAS1 domain"/>
    <property type="match status" value="2"/>
</dbReference>
<feature type="chain" id="PRO_5012711324" evidence="1">
    <location>
        <begin position="24"/>
        <end position="343"/>
    </location>
</feature>
<dbReference type="InterPro" id="IPR036378">
    <property type="entry name" value="FAS1_dom_sf"/>
</dbReference>
<dbReference type="Gene3D" id="2.30.180.10">
    <property type="entry name" value="FAS1 domain"/>
    <property type="match status" value="2"/>
</dbReference>
<dbReference type="PANTHER" id="PTHR10900">
    <property type="entry name" value="PERIOSTIN-RELATED"/>
    <property type="match status" value="1"/>
</dbReference>
<dbReference type="OrthoDB" id="286301at2759"/>
<dbReference type="AlphaFoldDB" id="A0A1Y1X8Y7"/>
<evidence type="ECO:0000256" key="1">
    <source>
        <dbReference type="SAM" id="SignalP"/>
    </source>
</evidence>
<name>A0A1Y1X8Y7_9FUNG</name>
<dbReference type="InParanoid" id="A0A1Y1X8Y7"/>
<dbReference type="SMART" id="SM00554">
    <property type="entry name" value="FAS1"/>
    <property type="match status" value="2"/>
</dbReference>
<reference evidence="3 4" key="1">
    <citation type="submission" date="2016-07" db="EMBL/GenBank/DDBJ databases">
        <title>Pervasive Adenine N6-methylation of Active Genes in Fungi.</title>
        <authorList>
            <consortium name="DOE Joint Genome Institute"/>
            <person name="Mondo S.J."/>
            <person name="Dannebaum R.O."/>
            <person name="Kuo R.C."/>
            <person name="Labutti K."/>
            <person name="Haridas S."/>
            <person name="Kuo A."/>
            <person name="Salamov A."/>
            <person name="Ahrendt S.R."/>
            <person name="Lipzen A."/>
            <person name="Sullivan W."/>
            <person name="Andreopoulos W.B."/>
            <person name="Clum A."/>
            <person name="Lindquist E."/>
            <person name="Daum C."/>
            <person name="Ramamoorthy G.K."/>
            <person name="Gryganskyi A."/>
            <person name="Culley D."/>
            <person name="Magnuson J.K."/>
            <person name="James T.Y."/>
            <person name="O'Malley M.A."/>
            <person name="Stajich J.E."/>
            <person name="Spatafora J.W."/>
            <person name="Visel A."/>
            <person name="Grigoriev I.V."/>
        </authorList>
    </citation>
    <scope>NUCLEOTIDE SEQUENCE [LARGE SCALE GENOMIC DNA]</scope>
    <source>
        <strain evidence="3 4">CBS 931.73</strain>
    </source>
</reference>
<keyword evidence="1" id="KW-0732">Signal</keyword>
<dbReference type="STRING" id="1314790.A0A1Y1X8Y7"/>
<protein>
    <submittedName>
        <fullName evidence="3">FAS1 domain-containing protein</fullName>
    </submittedName>
</protein>
<accession>A0A1Y1X8Y7</accession>
<feature type="domain" description="FAS1" evidence="2">
    <location>
        <begin position="176"/>
        <end position="305"/>
    </location>
</feature>
<organism evidence="3 4">
    <name type="scientific">Basidiobolus meristosporus CBS 931.73</name>
    <dbReference type="NCBI Taxonomy" id="1314790"/>
    <lineage>
        <taxon>Eukaryota</taxon>
        <taxon>Fungi</taxon>
        <taxon>Fungi incertae sedis</taxon>
        <taxon>Zoopagomycota</taxon>
        <taxon>Entomophthoromycotina</taxon>
        <taxon>Basidiobolomycetes</taxon>
        <taxon>Basidiobolales</taxon>
        <taxon>Basidiobolaceae</taxon>
        <taxon>Basidiobolus</taxon>
    </lineage>
</organism>
<dbReference type="InterPro" id="IPR050904">
    <property type="entry name" value="Adhesion/Biosynth-related"/>
</dbReference>
<feature type="signal peptide" evidence="1">
    <location>
        <begin position="1"/>
        <end position="23"/>
    </location>
</feature>
<comment type="caution">
    <text evidence="3">The sequence shown here is derived from an EMBL/GenBank/DDBJ whole genome shotgun (WGS) entry which is preliminary data.</text>
</comment>
<dbReference type="PROSITE" id="PS50213">
    <property type="entry name" value="FAS1"/>
    <property type="match status" value="2"/>
</dbReference>
<sequence length="343" mass="37956">MAKRIALLHGIRWLLLNSYLVLGQNTSNSLYQNILSNPNLKIFSSIISQPGFSDFKDILTGPSPYTIFAPIDSALQGIAFDKIEANTAASVFKYHLSRDIKKFDEIVTSEVISTLLEDPRFVHLPVAQPQNLELRVIKKPIRQYQVGFGILSANVTASDLPASNGLLNLVDNVFTPPTYPSQTLTALNLTDFLSFTKSQKLATPIDQLVGLTYFVPENSAWKFSNLTSQGPDSAKSEVDLIRYHVITPSLIFTQQMSDQDQYISGSGGNLTIRIRDGRIFVNNAIIKKGNILLSNGVLHVIDRVLNPKLTHPSVRSVATTEHKAAHPSIYFLLLAAMWHLVGI</sequence>
<feature type="domain" description="FAS1" evidence="2">
    <location>
        <begin position="27"/>
        <end position="174"/>
    </location>
</feature>
<proteinExistence type="predicted"/>
<evidence type="ECO:0000259" key="2">
    <source>
        <dbReference type="PROSITE" id="PS50213"/>
    </source>
</evidence>
<dbReference type="Pfam" id="PF02469">
    <property type="entry name" value="Fasciclin"/>
    <property type="match status" value="2"/>
</dbReference>
<keyword evidence="4" id="KW-1185">Reference proteome</keyword>
<dbReference type="Proteomes" id="UP000193498">
    <property type="component" value="Unassembled WGS sequence"/>
</dbReference>
<gene>
    <name evidence="3" type="ORF">K493DRAFT_307976</name>
</gene>